<evidence type="ECO:0000313" key="8">
    <source>
        <dbReference type="EMBL" id="PMR70310.1"/>
    </source>
</evidence>
<gene>
    <name evidence="8" type="ORF">C1H66_07130</name>
</gene>
<comment type="caution">
    <text evidence="8">The sequence shown here is derived from an EMBL/GenBank/DDBJ whole genome shotgun (WGS) entry which is preliminary data.</text>
</comment>
<evidence type="ECO:0000256" key="2">
    <source>
        <dbReference type="ARBA" id="ARBA00022617"/>
    </source>
</evidence>
<evidence type="ECO:0000256" key="5">
    <source>
        <dbReference type="ARBA" id="ARBA00023004"/>
    </source>
</evidence>
<dbReference type="EMBL" id="PNRE01000033">
    <property type="protein sequence ID" value="PMR70310.1"/>
    <property type="molecule type" value="Genomic_DNA"/>
</dbReference>
<organism evidence="8 9">
    <name type="scientific">Halomonas heilongjiangensis</name>
    <dbReference type="NCBI Taxonomy" id="1387883"/>
    <lineage>
        <taxon>Bacteria</taxon>
        <taxon>Pseudomonadati</taxon>
        <taxon>Pseudomonadota</taxon>
        <taxon>Gammaproteobacteria</taxon>
        <taxon>Oceanospirillales</taxon>
        <taxon>Halomonadaceae</taxon>
        <taxon>Halomonas</taxon>
    </lineage>
</organism>
<dbReference type="SMART" id="SM00887">
    <property type="entry name" value="EB_dh"/>
    <property type="match status" value="1"/>
</dbReference>
<reference evidence="8 9" key="1">
    <citation type="submission" date="2018-01" db="EMBL/GenBank/DDBJ databases">
        <title>Halomonas endophytica sp. nov., isolated from storage liquid in the stems of Populus euphratica.</title>
        <authorList>
            <person name="Chen C."/>
        </authorList>
    </citation>
    <scope>NUCLEOTIDE SEQUENCE [LARGE SCALE GENOMIC DNA]</scope>
    <source>
        <strain evidence="8 9">DSM 26881</strain>
    </source>
</reference>
<evidence type="ECO:0000256" key="6">
    <source>
        <dbReference type="SAM" id="Phobius"/>
    </source>
</evidence>
<evidence type="ECO:0000256" key="1">
    <source>
        <dbReference type="ARBA" id="ARBA00022448"/>
    </source>
</evidence>
<keyword evidence="6" id="KW-0812">Transmembrane</keyword>
<dbReference type="OrthoDB" id="5337932at2"/>
<dbReference type="Gene3D" id="2.60.40.1190">
    <property type="match status" value="1"/>
</dbReference>
<dbReference type="InterPro" id="IPR019020">
    <property type="entry name" value="Cyt-c552/DMSO_Rdtase_haem-bd"/>
</dbReference>
<dbReference type="GO" id="GO:0020037">
    <property type="term" value="F:heme binding"/>
    <property type="evidence" value="ECO:0007669"/>
    <property type="project" value="InterPro"/>
</dbReference>
<keyword evidence="4" id="KW-0249">Electron transport</keyword>
<keyword evidence="6" id="KW-1133">Transmembrane helix</keyword>
<sequence length="500" mass="56453">MRAWSTLTPGNIRLPHDAGDHMASHDKGAGPWLVLGLPIALGLAWITQGTGVVGNDLERNIHVPDELTMPLQVQAAYNGDRIFFRYRWPAERAHVYHDMLRFEDGEWIRHGNSRAGPDPDGTYEDRVAMLVDDGGVPDFGRYGGYITVGDRMRFFSDSASPAEVIAHPHLGERLGQSDVRKYLPGTRTDQHDWRSVVDADVLATQREAGYFLDLWHWRAGRSNPIGASDDQWIGEYRNSDAGTGPYTTNWDADNNRPLWMLDPEQTGQRTLRWEDVTSGQVDFDGLYYLSEANRTDFDPDHDWQNGDVIPRRLLRDPAGSRGDIAVHGQARWEEGHWDVTLVRDMDTRSPLDDKAFREQGVYDIGIAVYRNATGSRWHYVSHPHSLGLGRHADIQAQRIDGDSPDWSDDWFEMTLFYPGQVDWPLLTSRAHAGADDIAAGMPVRPRHSEKQLALYGVEREFNDAITRQWGLTLIAGLLAMLGVTLALLPAFRPTRRGDRS</sequence>
<keyword evidence="5" id="KW-0408">Iron</keyword>
<evidence type="ECO:0000259" key="7">
    <source>
        <dbReference type="SMART" id="SM00887"/>
    </source>
</evidence>
<evidence type="ECO:0000256" key="3">
    <source>
        <dbReference type="ARBA" id="ARBA00022723"/>
    </source>
</evidence>
<dbReference type="CDD" id="cd09625">
    <property type="entry name" value="DOMON_like_cytochrome"/>
    <property type="match status" value="1"/>
</dbReference>
<keyword evidence="1" id="KW-0813">Transport</keyword>
<protein>
    <recommendedName>
        <fullName evidence="7">Cytochrome c-552/DMSO reductase-like haem-binding domain-containing protein</fullName>
    </recommendedName>
</protein>
<keyword evidence="9" id="KW-1185">Reference proteome</keyword>
<name>A0A2N7TQ42_9GAMM</name>
<feature type="domain" description="Cytochrome c-552/DMSO reductase-like haem-binding" evidence="7">
    <location>
        <begin position="1"/>
        <end position="381"/>
    </location>
</feature>
<evidence type="ECO:0000313" key="9">
    <source>
        <dbReference type="Proteomes" id="UP000235346"/>
    </source>
</evidence>
<keyword evidence="2" id="KW-0349">Heme</keyword>
<keyword evidence="3" id="KW-0479">Metal-binding</keyword>
<dbReference type="AlphaFoldDB" id="A0A2N7TQ42"/>
<accession>A0A2N7TQ42</accession>
<feature type="transmembrane region" description="Helical" evidence="6">
    <location>
        <begin position="469"/>
        <end position="491"/>
    </location>
</feature>
<keyword evidence="6" id="KW-0472">Membrane</keyword>
<proteinExistence type="predicted"/>
<dbReference type="GO" id="GO:0046872">
    <property type="term" value="F:metal ion binding"/>
    <property type="evidence" value="ECO:0007669"/>
    <property type="project" value="UniProtKB-KW"/>
</dbReference>
<dbReference type="Pfam" id="PF09459">
    <property type="entry name" value="EB_dh"/>
    <property type="match status" value="1"/>
</dbReference>
<dbReference type="Proteomes" id="UP000235346">
    <property type="component" value="Unassembled WGS sequence"/>
</dbReference>
<evidence type="ECO:0000256" key="4">
    <source>
        <dbReference type="ARBA" id="ARBA00022982"/>
    </source>
</evidence>